<dbReference type="Proteomes" id="UP000095672">
    <property type="component" value="Chromosome"/>
</dbReference>
<keyword evidence="4" id="KW-1185">Reference proteome</keyword>
<name>A0A1C9W640_9GAMM</name>
<evidence type="ECO:0000256" key="2">
    <source>
        <dbReference type="PROSITE-ProRule" id="PRU00339"/>
    </source>
</evidence>
<dbReference type="PATRIC" id="fig|1769779.3.peg.1162"/>
<dbReference type="SUPFAM" id="SSF48452">
    <property type="entry name" value="TPR-like"/>
    <property type="match status" value="1"/>
</dbReference>
<dbReference type="PROSITE" id="PS50005">
    <property type="entry name" value="TPR"/>
    <property type="match status" value="2"/>
</dbReference>
<keyword evidence="1" id="KW-0808">Transferase</keyword>
<dbReference type="Gene3D" id="1.25.40.10">
    <property type="entry name" value="Tetratricopeptide repeat domain"/>
    <property type="match status" value="1"/>
</dbReference>
<dbReference type="PANTHER" id="PTHR12788">
    <property type="entry name" value="PROTEIN-TYROSINE SULFOTRANSFERASE 2"/>
    <property type="match status" value="1"/>
</dbReference>
<feature type="repeat" description="TPR" evidence="2">
    <location>
        <begin position="40"/>
        <end position="73"/>
    </location>
</feature>
<dbReference type="Gene3D" id="3.40.50.300">
    <property type="entry name" value="P-loop containing nucleotide triphosphate hydrolases"/>
    <property type="match status" value="1"/>
</dbReference>
<dbReference type="STRING" id="1769779.AUP74_01141"/>
<dbReference type="InterPro" id="IPR019734">
    <property type="entry name" value="TPR_rpt"/>
</dbReference>
<evidence type="ECO:0000313" key="4">
    <source>
        <dbReference type="Proteomes" id="UP000095672"/>
    </source>
</evidence>
<organism evidence="3 4">
    <name type="scientific">Microbulbifer aggregans</name>
    <dbReference type="NCBI Taxonomy" id="1769779"/>
    <lineage>
        <taxon>Bacteria</taxon>
        <taxon>Pseudomonadati</taxon>
        <taxon>Pseudomonadota</taxon>
        <taxon>Gammaproteobacteria</taxon>
        <taxon>Cellvibrionales</taxon>
        <taxon>Microbulbiferaceae</taxon>
        <taxon>Microbulbifer</taxon>
    </lineage>
</organism>
<dbReference type="SUPFAM" id="SSF52540">
    <property type="entry name" value="P-loop containing nucleoside triphosphate hydrolases"/>
    <property type="match status" value="1"/>
</dbReference>
<dbReference type="KEGG" id="micc:AUP74_01141"/>
<dbReference type="EMBL" id="CP014143">
    <property type="protein sequence ID" value="AOS96603.1"/>
    <property type="molecule type" value="Genomic_DNA"/>
</dbReference>
<dbReference type="SMART" id="SM00028">
    <property type="entry name" value="TPR"/>
    <property type="match status" value="5"/>
</dbReference>
<dbReference type="Pfam" id="PF13469">
    <property type="entry name" value="Sulfotransfer_3"/>
    <property type="match status" value="1"/>
</dbReference>
<dbReference type="InterPro" id="IPR027417">
    <property type="entry name" value="P-loop_NTPase"/>
</dbReference>
<feature type="repeat" description="TPR" evidence="2">
    <location>
        <begin position="108"/>
        <end position="141"/>
    </location>
</feature>
<evidence type="ECO:0000313" key="3">
    <source>
        <dbReference type="EMBL" id="AOS96603.1"/>
    </source>
</evidence>
<dbReference type="InterPro" id="IPR011990">
    <property type="entry name" value="TPR-like_helical_dom_sf"/>
</dbReference>
<dbReference type="PANTHER" id="PTHR12788:SF10">
    <property type="entry name" value="PROTEIN-TYROSINE SULFOTRANSFERASE"/>
    <property type="match status" value="1"/>
</dbReference>
<evidence type="ECO:0000256" key="1">
    <source>
        <dbReference type="ARBA" id="ARBA00022679"/>
    </source>
</evidence>
<sequence>MSPVDISGKLSEVRSAVARKDWRTATALCIDILKRDPRQADAHLVLGLAAAEGGKIDMALRAFDTVLKIDPARFDARVQKARCLVQAGRHADAEREADRCTEPARDNAKILDVLATVYSHIGKQEKAEPLISRAASLAPDDIAILSNAAAIQLFVGRKQEAVDNLQRVLEQNPDHGRSHWQLSRARRAECSEHCTVMESLLKTENEDAGQKVYLHYALAKEYEDLECWEAAWTHCAQAASLQRKRIQYDFRDDRTLFDTLCRRFDQRWFTETPPAENTADANPVFILGLPRSGSTLVERIVSSHSRVQSLGELAQWPLAVKRLSSIRQPGLFRADIAAQAVTMDLQRAADLYRQDTAYLRGSAPLFTDKLPSNFLYLPLLAKAFPQARLIHVYRNPMDSCFAMFKQLFADAYPFSYSLEELADYYIGYRELMDHWRNLLGDRLIEVNYDQLVQDQEQQTRALLDQLELPFETACLEFHRSAGAAATASATQVRQPIHQRSMGRWRQFASHLQPLRQRLEAAGVSAE</sequence>
<accession>A0A1C9W640</accession>
<proteinExistence type="predicted"/>
<gene>
    <name evidence="3" type="ORF">AUP74_01141</name>
</gene>
<dbReference type="AlphaFoldDB" id="A0A1C9W640"/>
<dbReference type="Pfam" id="PF14559">
    <property type="entry name" value="TPR_19"/>
    <property type="match status" value="1"/>
</dbReference>
<dbReference type="OrthoDB" id="9815894at2"/>
<dbReference type="GO" id="GO:0008476">
    <property type="term" value="F:protein-tyrosine sulfotransferase activity"/>
    <property type="evidence" value="ECO:0007669"/>
    <property type="project" value="InterPro"/>
</dbReference>
<reference evidence="4" key="1">
    <citation type="submission" date="2016-01" db="EMBL/GenBank/DDBJ databases">
        <title>Complete genome sequence of Microbulbifer sp. CCB-MM1, a halophile isolated from Matang Mangrove Forest, Perak.</title>
        <authorList>
            <person name="Moh T.H."/>
            <person name="Dinesh B."/>
            <person name="Lau N.-S."/>
            <person name="Go F."/>
            <person name="Alexander Chong S.-C."/>
        </authorList>
    </citation>
    <scope>NUCLEOTIDE SEQUENCE [LARGE SCALE GENOMIC DNA]</scope>
    <source>
        <strain evidence="4">CCB-MM1</strain>
    </source>
</reference>
<protein>
    <submittedName>
        <fullName evidence="3">Cellulose synthase subunit BcsC</fullName>
    </submittedName>
</protein>
<keyword evidence="2" id="KW-0802">TPR repeat</keyword>
<dbReference type="RefSeq" id="WP_069946723.1">
    <property type="nucleotide sequence ID" value="NZ_CP014143.1"/>
</dbReference>
<dbReference type="InterPro" id="IPR026634">
    <property type="entry name" value="TPST-like"/>
</dbReference>